<organism evidence="1 2">
    <name type="scientific">Aspergillus puulaauensis</name>
    <dbReference type="NCBI Taxonomy" id="1220207"/>
    <lineage>
        <taxon>Eukaryota</taxon>
        <taxon>Fungi</taxon>
        <taxon>Dikarya</taxon>
        <taxon>Ascomycota</taxon>
        <taxon>Pezizomycotina</taxon>
        <taxon>Eurotiomycetes</taxon>
        <taxon>Eurotiomycetidae</taxon>
        <taxon>Eurotiales</taxon>
        <taxon>Aspergillaceae</taxon>
        <taxon>Aspergillus</taxon>
    </lineage>
</organism>
<dbReference type="AlphaFoldDB" id="A0A7R7XR09"/>
<dbReference type="Proteomes" id="UP000654913">
    <property type="component" value="Chromosome 5"/>
</dbReference>
<dbReference type="RefSeq" id="XP_041558239.1">
    <property type="nucleotide sequence ID" value="XM_041705788.1"/>
</dbReference>
<accession>A0A7R7XR09</accession>
<evidence type="ECO:0000313" key="2">
    <source>
        <dbReference type="Proteomes" id="UP000654913"/>
    </source>
</evidence>
<proteinExistence type="predicted"/>
<gene>
    <name evidence="1" type="ORF">APUU_50756A</name>
</gene>
<dbReference type="GeneID" id="64976050"/>
<sequence>MDRHYFLFAFCDWPLQTTPSFVDSDSMYISGAAVHVISLSFLHGDFYTVCRPPPQRAKNLRTSDDQRLTLDTLHVSFPLLACYFDYPPFDPAGSKLVPLSVSSGVVYACSQNF</sequence>
<protein>
    <submittedName>
        <fullName evidence="1">Uncharacterized protein</fullName>
    </submittedName>
</protein>
<reference evidence="1" key="2">
    <citation type="submission" date="2021-02" db="EMBL/GenBank/DDBJ databases">
        <title>Aspergillus puulaauensis MK2 genome sequence.</title>
        <authorList>
            <person name="Futagami T."/>
            <person name="Mori K."/>
            <person name="Kadooka C."/>
            <person name="Tanaka T."/>
        </authorList>
    </citation>
    <scope>NUCLEOTIDE SEQUENCE</scope>
    <source>
        <strain evidence="1">MK2</strain>
    </source>
</reference>
<dbReference type="EMBL" id="AP024447">
    <property type="protein sequence ID" value="BCS26045.1"/>
    <property type="molecule type" value="Genomic_DNA"/>
</dbReference>
<evidence type="ECO:0000313" key="1">
    <source>
        <dbReference type="EMBL" id="BCS26045.1"/>
    </source>
</evidence>
<reference evidence="1" key="1">
    <citation type="submission" date="2021-01" db="EMBL/GenBank/DDBJ databases">
        <authorList>
            <consortium name="Aspergillus puulaauensis MK2 genome sequencing consortium"/>
            <person name="Kazuki M."/>
            <person name="Futagami T."/>
        </authorList>
    </citation>
    <scope>NUCLEOTIDE SEQUENCE</scope>
    <source>
        <strain evidence="1">MK2</strain>
    </source>
</reference>
<name>A0A7R7XR09_9EURO</name>
<keyword evidence="2" id="KW-1185">Reference proteome</keyword>
<dbReference type="KEGG" id="apuu:APUU_50756A"/>